<gene>
    <name evidence="1" type="ORF">BTN50_0967</name>
</gene>
<dbReference type="EMBL" id="CP020660">
    <property type="protein sequence ID" value="ATF09471.1"/>
    <property type="molecule type" value="Genomic_DNA"/>
</dbReference>
<evidence type="ECO:0000313" key="2">
    <source>
        <dbReference type="Proteomes" id="UP000218160"/>
    </source>
</evidence>
<keyword evidence="2" id="KW-1185">Reference proteome</keyword>
<dbReference type="KEGG" id="elux:BTN50_0967"/>
<organism evidence="1 2">
    <name type="scientific">Candidatus Enterovibrio altilux</name>
    <dbReference type="NCBI Taxonomy" id="1927128"/>
    <lineage>
        <taxon>Bacteria</taxon>
        <taxon>Pseudomonadati</taxon>
        <taxon>Pseudomonadota</taxon>
        <taxon>Gammaproteobacteria</taxon>
        <taxon>Vibrionales</taxon>
        <taxon>Vibrionaceae</taxon>
        <taxon>Enterovibrio</taxon>
    </lineage>
</organism>
<accession>A0A291B912</accession>
<reference evidence="2" key="1">
    <citation type="submission" date="2017-04" db="EMBL/GenBank/DDBJ databases">
        <title>Genome evolution of the luminous symbionts of deep sea anglerfish.</title>
        <authorList>
            <person name="Hendry T.A."/>
        </authorList>
    </citation>
    <scope>NUCLEOTIDE SEQUENCE [LARGE SCALE GENOMIC DNA]</scope>
</reference>
<dbReference type="Proteomes" id="UP000218160">
    <property type="component" value="Chromosome 1"/>
</dbReference>
<protein>
    <submittedName>
        <fullName evidence="1">Uncharacterized protein</fullName>
    </submittedName>
</protein>
<name>A0A291B912_9GAMM</name>
<proteinExistence type="predicted"/>
<dbReference type="AlphaFoldDB" id="A0A291B912"/>
<evidence type="ECO:0000313" key="1">
    <source>
        <dbReference type="EMBL" id="ATF09471.1"/>
    </source>
</evidence>
<sequence length="43" mass="4688">MHAIIAAAFCASNATYGEVLLNWLIQIRQKINTILAHGAYGTK</sequence>